<reference evidence="1 2" key="1">
    <citation type="submission" date="2024-03" db="EMBL/GenBank/DDBJ databases">
        <title>The Acrasis kona genome and developmental transcriptomes reveal deep origins of eukaryotic multicellular pathways.</title>
        <authorList>
            <person name="Sheikh S."/>
            <person name="Fu C.-J."/>
            <person name="Brown M.W."/>
            <person name="Baldauf S.L."/>
        </authorList>
    </citation>
    <scope>NUCLEOTIDE SEQUENCE [LARGE SCALE GENOMIC DNA]</scope>
    <source>
        <strain evidence="1 2">ATCC MYA-3509</strain>
    </source>
</reference>
<evidence type="ECO:0000313" key="2">
    <source>
        <dbReference type="Proteomes" id="UP001431209"/>
    </source>
</evidence>
<organism evidence="1 2">
    <name type="scientific">Acrasis kona</name>
    <dbReference type="NCBI Taxonomy" id="1008807"/>
    <lineage>
        <taxon>Eukaryota</taxon>
        <taxon>Discoba</taxon>
        <taxon>Heterolobosea</taxon>
        <taxon>Tetramitia</taxon>
        <taxon>Eutetramitia</taxon>
        <taxon>Acrasidae</taxon>
        <taxon>Acrasis</taxon>
    </lineage>
</organism>
<accession>A0AAW2Z9S4</accession>
<dbReference type="EMBL" id="JAOPGA020001197">
    <property type="protein sequence ID" value="KAL0486012.1"/>
    <property type="molecule type" value="Genomic_DNA"/>
</dbReference>
<proteinExistence type="predicted"/>
<sequence>MSRRTFSPNSPTTLLGKRRDSKVFTPHWSFFDDEFENIMSKVTATEAPDTAWKQGLLCGKGNQNGDDAIELIQGDVVFKFSE</sequence>
<keyword evidence="2" id="KW-1185">Reference proteome</keyword>
<evidence type="ECO:0000313" key="1">
    <source>
        <dbReference type="EMBL" id="KAL0486012.1"/>
    </source>
</evidence>
<dbReference type="Proteomes" id="UP001431209">
    <property type="component" value="Unassembled WGS sequence"/>
</dbReference>
<name>A0AAW2Z9S4_9EUKA</name>
<dbReference type="AlphaFoldDB" id="A0AAW2Z9S4"/>
<gene>
    <name evidence="1" type="ORF">AKO1_012218</name>
</gene>
<protein>
    <submittedName>
        <fullName evidence="1">Developmentally-regulated protein</fullName>
    </submittedName>
</protein>
<comment type="caution">
    <text evidence="1">The sequence shown here is derived from an EMBL/GenBank/DDBJ whole genome shotgun (WGS) entry which is preliminary data.</text>
</comment>